<organism evidence="4 5">
    <name type="scientific">Thermus thermamylovorans</name>
    <dbReference type="NCBI Taxonomy" id="2509362"/>
    <lineage>
        <taxon>Bacteria</taxon>
        <taxon>Thermotogati</taxon>
        <taxon>Deinococcota</taxon>
        <taxon>Deinococci</taxon>
        <taxon>Thermales</taxon>
        <taxon>Thermaceae</taxon>
        <taxon>Thermus</taxon>
    </lineage>
</organism>
<dbReference type="InterPro" id="IPR001460">
    <property type="entry name" value="PCN-bd_Tpept"/>
</dbReference>
<evidence type="ECO:0000313" key="4">
    <source>
        <dbReference type="EMBL" id="TBH21600.1"/>
    </source>
</evidence>
<dbReference type="Gene3D" id="3.90.1310.10">
    <property type="entry name" value="Penicillin-binding protein 2a (Domain 2)"/>
    <property type="match status" value="1"/>
</dbReference>
<protein>
    <submittedName>
        <fullName evidence="4">Penicillin-binding protein 2</fullName>
    </submittedName>
</protein>
<comment type="subcellular location">
    <subcellularLocation>
        <location evidence="1">Membrane</location>
    </subcellularLocation>
</comment>
<evidence type="ECO:0000259" key="3">
    <source>
        <dbReference type="Pfam" id="PF00905"/>
    </source>
</evidence>
<dbReference type="Pfam" id="PF00905">
    <property type="entry name" value="Transpeptidase"/>
    <property type="match status" value="1"/>
</dbReference>
<gene>
    <name evidence="4" type="ORF">ETP66_02945</name>
</gene>
<dbReference type="OrthoDB" id="9804124at2"/>
<dbReference type="EMBL" id="SIJL01000002">
    <property type="protein sequence ID" value="TBH21600.1"/>
    <property type="molecule type" value="Genomic_DNA"/>
</dbReference>
<accession>A0A4Q9B6B8</accession>
<dbReference type="Proteomes" id="UP000292858">
    <property type="component" value="Unassembled WGS sequence"/>
</dbReference>
<keyword evidence="2" id="KW-0472">Membrane</keyword>
<dbReference type="AlphaFoldDB" id="A0A4Q9B6B8"/>
<reference evidence="4 5" key="1">
    <citation type="submission" date="2019-02" db="EMBL/GenBank/DDBJ databases">
        <title>Thermus sp. a novel from hot spring.</title>
        <authorList>
            <person name="Zhao Z."/>
        </authorList>
    </citation>
    <scope>NUCLEOTIDE SEQUENCE [LARGE SCALE GENOMIC DNA]</scope>
    <source>
        <strain evidence="4 5">CFH 72773T</strain>
    </source>
</reference>
<dbReference type="InterPro" id="IPR050515">
    <property type="entry name" value="Beta-lactam/transpept"/>
</dbReference>
<dbReference type="GO" id="GO:0008658">
    <property type="term" value="F:penicillin binding"/>
    <property type="evidence" value="ECO:0007669"/>
    <property type="project" value="InterPro"/>
</dbReference>
<dbReference type="InterPro" id="IPR012338">
    <property type="entry name" value="Beta-lactam/transpept-like"/>
</dbReference>
<evidence type="ECO:0000256" key="1">
    <source>
        <dbReference type="ARBA" id="ARBA00004370"/>
    </source>
</evidence>
<dbReference type="GO" id="GO:0005886">
    <property type="term" value="C:plasma membrane"/>
    <property type="evidence" value="ECO:0007669"/>
    <property type="project" value="TreeGrafter"/>
</dbReference>
<feature type="domain" description="Penicillin-binding protein transpeptidase" evidence="3">
    <location>
        <begin position="135"/>
        <end position="422"/>
    </location>
</feature>
<evidence type="ECO:0000256" key="2">
    <source>
        <dbReference type="ARBA" id="ARBA00023136"/>
    </source>
</evidence>
<name>A0A4Q9B6B8_9DEIN</name>
<evidence type="ECO:0000313" key="5">
    <source>
        <dbReference type="Proteomes" id="UP000292858"/>
    </source>
</evidence>
<dbReference type="SUPFAM" id="SSF56601">
    <property type="entry name" value="beta-lactamase/transpeptidase-like"/>
    <property type="match status" value="1"/>
</dbReference>
<dbReference type="PANTHER" id="PTHR30627:SF1">
    <property type="entry name" value="PEPTIDOGLYCAN D,D-TRANSPEPTIDASE FTSI"/>
    <property type="match status" value="1"/>
</dbReference>
<dbReference type="PANTHER" id="PTHR30627">
    <property type="entry name" value="PEPTIDOGLYCAN D,D-TRANSPEPTIDASE"/>
    <property type="match status" value="1"/>
</dbReference>
<proteinExistence type="predicted"/>
<keyword evidence="5" id="KW-1185">Reference proteome</keyword>
<dbReference type="RefSeq" id="WP_130840489.1">
    <property type="nucleotide sequence ID" value="NZ_SIJL01000002.1"/>
</dbReference>
<comment type="caution">
    <text evidence="4">The sequence shown here is derived from an EMBL/GenBank/DDBJ whole genome shotgun (WGS) entry which is preliminary data.</text>
</comment>
<sequence length="439" mass="46844">MTAGASRVPLVLLGFALWTVLFALGVHALVAHPPRLPPPPPPPAPPRGAFYAQDGTPLAVSLRGGRHYPLGKSMSQLLGFGERATGRGLEGLERDLNAALSEGRSFTLTLDPWVQAMAERALWAGLARSRGAFASLVVLDPEGRLVAVANGPPFDPLAPRGDPEKDIAWRNHAFLVPLEPGSTVKALTAAMLLEEGLATLATRVEAPPFRVVEGWTIRDPLPHPPVLTLTEVLGHSSNVGISLLAERLPKEAFYGYLERLGLTAGSPLPGVRVAPAVVRPPREWSRAAYANHTFGQGFLVTPLHLAAAFAALADGVYRPPRLLADQEAREVRVFSQATAAAVRRALEETLAPRARLPGYPLAGKTGTAQVVVEGRYSREVFTAWFAGFVPGDRPLYTVAVAVHHPKGEVYGSLVAAPIFREVAAGLLAYRGVPPYAEGR</sequence>
<dbReference type="Gene3D" id="3.30.450.330">
    <property type="match status" value="1"/>
</dbReference>
<dbReference type="GO" id="GO:0071555">
    <property type="term" value="P:cell wall organization"/>
    <property type="evidence" value="ECO:0007669"/>
    <property type="project" value="TreeGrafter"/>
</dbReference>
<dbReference type="Gene3D" id="3.40.710.10">
    <property type="entry name" value="DD-peptidase/beta-lactamase superfamily"/>
    <property type="match status" value="1"/>
</dbReference>